<dbReference type="Proteomes" id="UP000325255">
    <property type="component" value="Unassembled WGS sequence"/>
</dbReference>
<dbReference type="InterPro" id="IPR015168">
    <property type="entry name" value="SsuA/THI5"/>
</dbReference>
<evidence type="ECO:0000259" key="1">
    <source>
        <dbReference type="Pfam" id="PF09084"/>
    </source>
</evidence>
<dbReference type="EMBL" id="VWPK01000006">
    <property type="protein sequence ID" value="KAA5613525.1"/>
    <property type="molecule type" value="Genomic_DNA"/>
</dbReference>
<reference evidence="2 3" key="1">
    <citation type="submission" date="2019-09" db="EMBL/GenBank/DDBJ databases">
        <title>Genome sequence of Rhodovastum atsumiense, a diverse member of the Acetobacteraceae family of non-sulfur purple photosynthetic bacteria.</title>
        <authorList>
            <person name="Meyer T."/>
            <person name="Kyndt J."/>
        </authorList>
    </citation>
    <scope>NUCLEOTIDE SEQUENCE [LARGE SCALE GENOMIC DNA]</scope>
    <source>
        <strain evidence="2 3">DSM 21279</strain>
    </source>
</reference>
<dbReference type="OrthoDB" id="8877897at2"/>
<evidence type="ECO:0000313" key="3">
    <source>
        <dbReference type="Proteomes" id="UP000325255"/>
    </source>
</evidence>
<dbReference type="AlphaFoldDB" id="A0A5M6J1M7"/>
<dbReference type="PANTHER" id="PTHR30024:SF42">
    <property type="entry name" value="ALIPHATIC SULFONATES-BINDING PROTEIN-RELATED"/>
    <property type="match status" value="1"/>
</dbReference>
<dbReference type="PANTHER" id="PTHR30024">
    <property type="entry name" value="ALIPHATIC SULFONATES-BINDING PROTEIN-RELATED"/>
    <property type="match status" value="1"/>
</dbReference>
<dbReference type="Gene3D" id="3.40.190.10">
    <property type="entry name" value="Periplasmic binding protein-like II"/>
    <property type="match status" value="2"/>
</dbReference>
<dbReference type="Pfam" id="PF09084">
    <property type="entry name" value="NMT1"/>
    <property type="match status" value="1"/>
</dbReference>
<dbReference type="RefSeq" id="WP_150039636.1">
    <property type="nucleotide sequence ID" value="NZ_OW485601.1"/>
</dbReference>
<proteinExistence type="predicted"/>
<keyword evidence="3" id="KW-1185">Reference proteome</keyword>
<organism evidence="2 3">
    <name type="scientific">Rhodovastum atsumiense</name>
    <dbReference type="NCBI Taxonomy" id="504468"/>
    <lineage>
        <taxon>Bacteria</taxon>
        <taxon>Pseudomonadati</taxon>
        <taxon>Pseudomonadota</taxon>
        <taxon>Alphaproteobacteria</taxon>
        <taxon>Acetobacterales</taxon>
        <taxon>Acetobacteraceae</taxon>
        <taxon>Rhodovastum</taxon>
    </lineage>
</organism>
<gene>
    <name evidence="2" type="ORF">F1189_05565</name>
</gene>
<comment type="caution">
    <text evidence="2">The sequence shown here is derived from an EMBL/GenBank/DDBJ whole genome shotgun (WGS) entry which is preliminary data.</text>
</comment>
<accession>A0A5M6J1M7</accession>
<evidence type="ECO:0000313" key="2">
    <source>
        <dbReference type="EMBL" id="KAA5613525.1"/>
    </source>
</evidence>
<feature type="domain" description="SsuA/THI5-like" evidence="1">
    <location>
        <begin position="74"/>
        <end position="254"/>
    </location>
</feature>
<protein>
    <submittedName>
        <fullName evidence="2">ABC transporter substrate-binding protein</fullName>
    </submittedName>
</protein>
<dbReference type="SUPFAM" id="SSF53850">
    <property type="entry name" value="Periplasmic binding protein-like II"/>
    <property type="match status" value="1"/>
</dbReference>
<sequence>MPLRRNFLAGGLATLTAFPPLAARAAGGEPEVKELRYQGMASAVGYPELAENLGYLAPLRLRWVGNTISGPQDIQATVTGDTDFGQAFHSAILKLIGVGAPLVAVIGNTGTDAKSWSGLYTLEDSPVQGPRDLVGRKVGVNTYGAHNEFVLQEYLRRAGLAPAEIAQVTLVVLPPSNAEQALRLRQIDAVFLSPIFREKAASRGGIRLLQSDFELFGEFTTGSYVLTRRFIARNPNAARVFVSGTARAIEWAHTREPAEVVARLAEIIHRRNRGGEDDSAVRYWKSIALGAKGGVLADRNFTLFLDWFRANGNAAVARLKPAEVYTNAFNPYAEGTDRQG</sequence>
<name>A0A5M6J1M7_9PROT</name>